<dbReference type="EMBL" id="AHTH01000062">
    <property type="protein sequence ID" value="EHR39336.1"/>
    <property type="molecule type" value="Genomic_DNA"/>
</dbReference>
<keyword evidence="5 7" id="KW-1133">Transmembrane helix</keyword>
<name>H3ZJC1_9ALTE</name>
<dbReference type="Proteomes" id="UP000012046">
    <property type="component" value="Unassembled WGS sequence"/>
</dbReference>
<dbReference type="RefSeq" id="WP_008951967.1">
    <property type="nucleotide sequence ID" value="NZ_AHTH01000062.1"/>
</dbReference>
<dbReference type="Pfam" id="PF02080">
    <property type="entry name" value="TrkA_C"/>
    <property type="match status" value="2"/>
</dbReference>
<dbReference type="PANTHER" id="PTHR43652:SF1">
    <property type="entry name" value="RESPONSE REGULATOR"/>
    <property type="match status" value="1"/>
</dbReference>
<keyword evidence="10" id="KW-1185">Reference proteome</keyword>
<proteinExistence type="predicted"/>
<evidence type="ECO:0000256" key="4">
    <source>
        <dbReference type="ARBA" id="ARBA00022737"/>
    </source>
</evidence>
<feature type="transmembrane region" description="Helical" evidence="7">
    <location>
        <begin position="423"/>
        <end position="450"/>
    </location>
</feature>
<feature type="transmembrane region" description="Helical" evidence="7">
    <location>
        <begin position="583"/>
        <end position="606"/>
    </location>
</feature>
<accession>H3ZJC1</accession>
<feature type="transmembrane region" description="Helical" evidence="7">
    <location>
        <begin position="28"/>
        <end position="45"/>
    </location>
</feature>
<dbReference type="eggNOG" id="COG0471">
    <property type="taxonomic scope" value="Bacteria"/>
</dbReference>
<evidence type="ECO:0000256" key="6">
    <source>
        <dbReference type="ARBA" id="ARBA00023136"/>
    </source>
</evidence>
<dbReference type="SUPFAM" id="SSF116726">
    <property type="entry name" value="TrkA C-terminal domain-like"/>
    <property type="match status" value="2"/>
</dbReference>
<dbReference type="PANTHER" id="PTHR43652">
    <property type="entry name" value="BASIC AMINO ACID ANTIPORTER YFCC-RELATED"/>
    <property type="match status" value="1"/>
</dbReference>
<keyword evidence="6 7" id="KW-0472">Membrane</keyword>
<feature type="transmembrane region" description="Helical" evidence="7">
    <location>
        <begin position="502"/>
        <end position="528"/>
    </location>
</feature>
<evidence type="ECO:0000259" key="8">
    <source>
        <dbReference type="PROSITE" id="PS51202"/>
    </source>
</evidence>
<comment type="subcellular location">
    <subcellularLocation>
        <location evidence="1">Membrane</location>
        <topology evidence="1">Multi-pass membrane protein</topology>
    </subcellularLocation>
</comment>
<evidence type="ECO:0000313" key="9">
    <source>
        <dbReference type="EMBL" id="EHR39336.1"/>
    </source>
</evidence>
<evidence type="ECO:0000256" key="1">
    <source>
        <dbReference type="ARBA" id="ARBA00004141"/>
    </source>
</evidence>
<dbReference type="AlphaFoldDB" id="H3ZJC1"/>
<dbReference type="GO" id="GO:0005886">
    <property type="term" value="C:plasma membrane"/>
    <property type="evidence" value="ECO:0007669"/>
    <property type="project" value="TreeGrafter"/>
</dbReference>
<keyword evidence="3 7" id="KW-0812">Transmembrane</keyword>
<feature type="transmembrane region" description="Helical" evidence="7">
    <location>
        <begin position="175"/>
        <end position="195"/>
    </location>
</feature>
<feature type="domain" description="RCK C-terminal" evidence="8">
    <location>
        <begin position="312"/>
        <end position="396"/>
    </location>
</feature>
<dbReference type="InterPro" id="IPR006037">
    <property type="entry name" value="RCK_C"/>
</dbReference>
<gene>
    <name evidence="9" type="ORF">AJE_17445</name>
</gene>
<feature type="transmembrane region" description="Helical" evidence="7">
    <location>
        <begin position="135"/>
        <end position="155"/>
    </location>
</feature>
<evidence type="ECO:0000256" key="2">
    <source>
        <dbReference type="ARBA" id="ARBA00022448"/>
    </source>
</evidence>
<evidence type="ECO:0000256" key="3">
    <source>
        <dbReference type="ARBA" id="ARBA00022692"/>
    </source>
</evidence>
<keyword evidence="2" id="KW-0813">Transport</keyword>
<organism evidence="9 10">
    <name type="scientific">Alishewanella jeotgali KCTC 22429</name>
    <dbReference type="NCBI Taxonomy" id="1129374"/>
    <lineage>
        <taxon>Bacteria</taxon>
        <taxon>Pseudomonadati</taxon>
        <taxon>Pseudomonadota</taxon>
        <taxon>Gammaproteobacteria</taxon>
        <taxon>Alteromonadales</taxon>
        <taxon>Alteromonadaceae</taxon>
        <taxon>Alishewanella</taxon>
    </lineage>
</organism>
<evidence type="ECO:0000256" key="7">
    <source>
        <dbReference type="SAM" id="Phobius"/>
    </source>
</evidence>
<dbReference type="Gene3D" id="3.30.70.1450">
    <property type="entry name" value="Regulator of K+ conductance, C-terminal domain"/>
    <property type="match status" value="2"/>
</dbReference>
<dbReference type="PROSITE" id="PS51202">
    <property type="entry name" value="RCK_C"/>
    <property type="match status" value="2"/>
</dbReference>
<feature type="transmembrane region" description="Helical" evidence="7">
    <location>
        <begin position="548"/>
        <end position="571"/>
    </location>
</feature>
<feature type="domain" description="RCK C-terminal" evidence="8">
    <location>
        <begin position="216"/>
        <end position="303"/>
    </location>
</feature>
<feature type="transmembrane region" description="Helical" evidence="7">
    <location>
        <begin position="97"/>
        <end position="123"/>
    </location>
</feature>
<reference evidence="9 10" key="1">
    <citation type="journal article" date="2012" name="J. Bacteriol.">
        <title>Genome Sequence of Extracellular-Protease-Producing Alishewanella jeotgali Isolated from Traditional Korean Fermented Seafood.</title>
        <authorList>
            <person name="Jung J."/>
            <person name="Chun J."/>
            <person name="Park W."/>
        </authorList>
    </citation>
    <scope>NUCLEOTIDE SEQUENCE [LARGE SCALE GENOMIC DNA]</scope>
    <source>
        <strain evidence="9 10">KCTC 22429</strain>
    </source>
</reference>
<dbReference type="GO" id="GO:0006813">
    <property type="term" value="P:potassium ion transport"/>
    <property type="evidence" value="ECO:0007669"/>
    <property type="project" value="InterPro"/>
</dbReference>
<dbReference type="InterPro" id="IPR036721">
    <property type="entry name" value="RCK_C_sf"/>
</dbReference>
<dbReference type="InterPro" id="IPR031312">
    <property type="entry name" value="Na/sul_symport_CS"/>
</dbReference>
<dbReference type="InterPro" id="IPR051679">
    <property type="entry name" value="DASS-Related_Transporters"/>
</dbReference>
<feature type="transmembrane region" description="Helical" evidence="7">
    <location>
        <begin position="462"/>
        <end position="481"/>
    </location>
</feature>
<evidence type="ECO:0000256" key="5">
    <source>
        <dbReference type="ARBA" id="ARBA00022989"/>
    </source>
</evidence>
<feature type="transmembrane region" description="Helical" evidence="7">
    <location>
        <begin position="57"/>
        <end position="77"/>
    </location>
</feature>
<dbReference type="InterPro" id="IPR004680">
    <property type="entry name" value="Cit_transptr-like_dom"/>
</dbReference>
<sequence>MTIDLTITLVLLAAAMLGFTLNKPRSDVIALLLMLLFPLTGVLTLSQSLAGFSEPAVLLIALLFVIGEALVRTGVVYRLGDYLVKHAGNSENRLLVLLMLAVATLSAVMSSTGVVAIFIPVVLSIAAKLKLSPAPLLMPLAFSALIGGMLTLVATPPNMVVNAELQRAGEAGFSFFAFAPIGLIVLILGIGYMLLAKRFLSPAVGQNTGQDSISLSGLAEQYRLTSREFRLQVQPHSPLVNQPLNTLGLRSEYGINVVAVERPARLRSLLLVANSQTVIQAGDVLLVDLAAASASVLEASAILGLSPQPLHHSYYSLHAHQLGLVEVALPPDSALAGKSIQQIGFRSRYRLNIVGIKRKGEALLNVLPDEVLQQQDTLLLAGSWSEIRRLQQHRRDLLLLSLPAESNEATPAADRAPYAIGSVLLMIALMVSGIVPTVLAALITALVLGACRCIDLNNAYKAVHWPSLLLIVGMLPFAQALQQTGGIDLAVSGVLQLAGNQAPLLMLACVFIITMLFSLVISNTATAVLMAPVALSLASALNASPYPFAMMVALGASTAFMTPIASPVNLLVMGPGQYRFIDFLKIGSPFTLLVLMVSLLLVPLFFPL</sequence>
<comment type="caution">
    <text evidence="9">The sequence shown here is derived from an EMBL/GenBank/DDBJ whole genome shotgun (WGS) entry which is preliminary data.</text>
</comment>
<evidence type="ECO:0000313" key="10">
    <source>
        <dbReference type="Proteomes" id="UP000012046"/>
    </source>
</evidence>
<protein>
    <submittedName>
        <fullName evidence="9">Citrate transporter</fullName>
    </submittedName>
</protein>
<dbReference type="STRING" id="1129374.AJE_17445"/>
<dbReference type="PATRIC" id="fig|1129374.4.peg.3444"/>
<dbReference type="Pfam" id="PF03600">
    <property type="entry name" value="CitMHS"/>
    <property type="match status" value="1"/>
</dbReference>
<dbReference type="GO" id="GO:0008324">
    <property type="term" value="F:monoatomic cation transmembrane transporter activity"/>
    <property type="evidence" value="ECO:0007669"/>
    <property type="project" value="InterPro"/>
</dbReference>
<dbReference type="PROSITE" id="PS01271">
    <property type="entry name" value="NA_SULFATE"/>
    <property type="match status" value="1"/>
</dbReference>
<keyword evidence="4" id="KW-0677">Repeat</keyword>